<name>A0ABP9XM65_9FUNG</name>
<dbReference type="SUPFAM" id="SSF54928">
    <property type="entry name" value="RNA-binding domain, RBD"/>
    <property type="match status" value="1"/>
</dbReference>
<feature type="domain" description="RRM" evidence="4">
    <location>
        <begin position="183"/>
        <end position="260"/>
    </location>
</feature>
<keyword evidence="1 2" id="KW-0694">RNA-binding</keyword>
<dbReference type="InterPro" id="IPR035979">
    <property type="entry name" value="RBD_domain_sf"/>
</dbReference>
<proteinExistence type="predicted"/>
<dbReference type="PANTHER" id="PTHR19965:SF82">
    <property type="entry name" value="THO COMPLEX SUBUNIT 4"/>
    <property type="match status" value="1"/>
</dbReference>
<comment type="caution">
    <text evidence="5">The sequence shown here is derived from an EMBL/GenBank/DDBJ whole genome shotgun (WGS) entry which is preliminary data.</text>
</comment>
<dbReference type="EMBL" id="BAABUJ010000005">
    <property type="protein sequence ID" value="GAA5795897.1"/>
    <property type="molecule type" value="Genomic_DNA"/>
</dbReference>
<dbReference type="CDD" id="cd00590">
    <property type="entry name" value="RRM_SF"/>
    <property type="match status" value="1"/>
</dbReference>
<dbReference type="PROSITE" id="PS50102">
    <property type="entry name" value="RRM"/>
    <property type="match status" value="1"/>
</dbReference>
<dbReference type="PANTHER" id="PTHR19965">
    <property type="entry name" value="RNA AND EXPORT FACTOR BINDING PROTEIN"/>
    <property type="match status" value="1"/>
</dbReference>
<evidence type="ECO:0000256" key="1">
    <source>
        <dbReference type="ARBA" id="ARBA00022884"/>
    </source>
</evidence>
<feature type="compositionally biased region" description="Basic residues" evidence="3">
    <location>
        <begin position="17"/>
        <end position="32"/>
    </location>
</feature>
<dbReference type="Gene3D" id="3.30.70.330">
    <property type="match status" value="1"/>
</dbReference>
<evidence type="ECO:0000256" key="2">
    <source>
        <dbReference type="PROSITE-ProRule" id="PRU00176"/>
    </source>
</evidence>
<gene>
    <name evidence="5" type="ORF">HPULCUR_001261</name>
</gene>
<dbReference type="InterPro" id="IPR000504">
    <property type="entry name" value="RRM_dom"/>
</dbReference>
<evidence type="ECO:0000313" key="6">
    <source>
        <dbReference type="Proteomes" id="UP001476247"/>
    </source>
</evidence>
<dbReference type="InterPro" id="IPR051229">
    <property type="entry name" value="ALYREF_mRNA_export"/>
</dbReference>
<sequence>MSISPMDLDSSLDDLIKKRKGNNHNQPRKQQGKSKAQQQTKSRPALNVKSRAKVTKPQRTGGGINSRLSAPTPTVSGPLFTSKNQPKRIADPSQIIITKAIPPSQRNKKTHIDQPSVLAGRLGKQPERVETKIYQRPASIVPAITPTPTTPATNVVSNFSIRGRSSTAANTSGLSIRGESGPTLILVTGLDPGTNDDDVKCAFEQFGSILSCEVLRDRQGRSFGEAEIEFSSKTAALDCIAKLDNQMADGHYLRVILRENKPKPAVFTPKPIQSVISTPSYNASGKMYADQIAPRYDIRRQ</sequence>
<dbReference type="Pfam" id="PF00076">
    <property type="entry name" value="RRM_1"/>
    <property type="match status" value="1"/>
</dbReference>
<evidence type="ECO:0000259" key="4">
    <source>
        <dbReference type="PROSITE" id="PS50102"/>
    </source>
</evidence>
<dbReference type="SMART" id="SM00360">
    <property type="entry name" value="RRM"/>
    <property type="match status" value="1"/>
</dbReference>
<dbReference type="InterPro" id="IPR012677">
    <property type="entry name" value="Nucleotide-bd_a/b_plait_sf"/>
</dbReference>
<feature type="compositionally biased region" description="Polar residues" evidence="3">
    <location>
        <begin position="66"/>
        <end position="84"/>
    </location>
</feature>
<dbReference type="Proteomes" id="UP001476247">
    <property type="component" value="Unassembled WGS sequence"/>
</dbReference>
<accession>A0ABP9XM65</accession>
<evidence type="ECO:0000313" key="5">
    <source>
        <dbReference type="EMBL" id="GAA5795897.1"/>
    </source>
</evidence>
<protein>
    <recommendedName>
        <fullName evidence="4">RRM domain-containing protein</fullName>
    </recommendedName>
</protein>
<evidence type="ECO:0000256" key="3">
    <source>
        <dbReference type="SAM" id="MobiDB-lite"/>
    </source>
</evidence>
<organism evidence="5 6">
    <name type="scientific">Helicostylum pulchrum</name>
    <dbReference type="NCBI Taxonomy" id="562976"/>
    <lineage>
        <taxon>Eukaryota</taxon>
        <taxon>Fungi</taxon>
        <taxon>Fungi incertae sedis</taxon>
        <taxon>Mucoromycota</taxon>
        <taxon>Mucoromycotina</taxon>
        <taxon>Mucoromycetes</taxon>
        <taxon>Mucorales</taxon>
        <taxon>Mucorineae</taxon>
        <taxon>Mucoraceae</taxon>
        <taxon>Helicostylum</taxon>
    </lineage>
</organism>
<keyword evidence="6" id="KW-1185">Reference proteome</keyword>
<reference evidence="5 6" key="1">
    <citation type="submission" date="2024-04" db="EMBL/GenBank/DDBJ databases">
        <title>genome sequences of Mucor flavus KT1a and Helicostylum pulchrum KT1b strains isolation_sourced from the surface of a dry-aged beef.</title>
        <authorList>
            <person name="Toyotome T."/>
            <person name="Hosono M."/>
            <person name="Torimaru M."/>
            <person name="Fukuda K."/>
            <person name="Mikami N."/>
        </authorList>
    </citation>
    <scope>NUCLEOTIDE SEQUENCE [LARGE SCALE GENOMIC DNA]</scope>
    <source>
        <strain evidence="5 6">KT1b</strain>
    </source>
</reference>
<feature type="region of interest" description="Disordered" evidence="3">
    <location>
        <begin position="1"/>
        <end position="93"/>
    </location>
</feature>
<feature type="compositionally biased region" description="Polar residues" evidence="3">
    <location>
        <begin position="33"/>
        <end position="42"/>
    </location>
</feature>